<evidence type="ECO:0000256" key="7">
    <source>
        <dbReference type="ARBA" id="ARBA00023136"/>
    </source>
</evidence>
<proteinExistence type="inferred from homology"/>
<name>A0A7Y0EPQ0_9BIFI</name>
<evidence type="ECO:0000256" key="2">
    <source>
        <dbReference type="ARBA" id="ARBA00022428"/>
    </source>
</evidence>
<keyword evidence="7 8" id="KW-0472">Membrane</keyword>
<evidence type="ECO:0000256" key="6">
    <source>
        <dbReference type="ARBA" id="ARBA00022989"/>
    </source>
</evidence>
<dbReference type="HAMAP" id="MF_01937">
    <property type="entry name" value="MenA_1"/>
    <property type="match status" value="1"/>
</dbReference>
<dbReference type="InterPro" id="IPR004657">
    <property type="entry name" value="MenA"/>
</dbReference>
<feature type="transmembrane region" description="Helical" evidence="8">
    <location>
        <begin position="139"/>
        <end position="156"/>
    </location>
</feature>
<dbReference type="EMBL" id="JAAIII010000003">
    <property type="protein sequence ID" value="NMM94178.1"/>
    <property type="molecule type" value="Genomic_DNA"/>
</dbReference>
<feature type="transmembrane region" description="Helical" evidence="8">
    <location>
        <begin position="243"/>
        <end position="265"/>
    </location>
</feature>
<keyword evidence="2 8" id="KW-0474">Menaquinone biosynthesis</keyword>
<evidence type="ECO:0000313" key="10">
    <source>
        <dbReference type="EMBL" id="NMM94178.1"/>
    </source>
</evidence>
<dbReference type="NCBIfam" id="TIGR00751">
    <property type="entry name" value="menA"/>
    <property type="match status" value="1"/>
</dbReference>
<evidence type="ECO:0000256" key="1">
    <source>
        <dbReference type="ARBA" id="ARBA00004141"/>
    </source>
</evidence>
<feature type="transmembrane region" description="Helical" evidence="8">
    <location>
        <begin position="277"/>
        <end position="306"/>
    </location>
</feature>
<accession>A0A7Y0EPQ0</accession>
<dbReference type="InterPro" id="IPR000537">
    <property type="entry name" value="UbiA_prenyltransferase"/>
</dbReference>
<dbReference type="InterPro" id="IPR026046">
    <property type="entry name" value="UBIAD1"/>
</dbReference>
<keyword evidence="11" id="KW-1185">Reference proteome</keyword>
<dbReference type="RefSeq" id="WP_240947468.1">
    <property type="nucleotide sequence ID" value="NZ_JAAIII010000003.1"/>
</dbReference>
<dbReference type="InterPro" id="IPR044878">
    <property type="entry name" value="UbiA_sf"/>
</dbReference>
<organism evidence="10 11">
    <name type="scientific">Bifidobacterium oedipodis</name>
    <dbReference type="NCBI Taxonomy" id="2675322"/>
    <lineage>
        <taxon>Bacteria</taxon>
        <taxon>Bacillati</taxon>
        <taxon>Actinomycetota</taxon>
        <taxon>Actinomycetes</taxon>
        <taxon>Bifidobacteriales</taxon>
        <taxon>Bifidobacteriaceae</taxon>
        <taxon>Bifidobacterium</taxon>
    </lineage>
</organism>
<dbReference type="Pfam" id="PF01040">
    <property type="entry name" value="UbiA"/>
    <property type="match status" value="1"/>
</dbReference>
<dbReference type="PROSITE" id="PS51257">
    <property type="entry name" value="PROKAR_LIPOPROTEIN"/>
    <property type="match status" value="1"/>
</dbReference>
<sequence>MRPRTLPASIAPVVLGACAAWESMSHLGMCILIYPEPESCKMNAARLHILEARFWAVAVLCALVALLMQIAVNYANDYADGVRGTDEGRSEDRSENGIGRAPTRLVASGVPANRVLAAAGISASLACLAGLAIVVMTGYWWLVLVGALCVVAGWFYTGGSHPYGYAGFGELAVFVFFGLVATLGTQFALAGEITALGWLFAVLGGLNAVLILMVNNLRDRVSDLAHGKHTVAARLGEPMANMLFVVLAIAAVVLSVVTLLLAVNIPGNGLSAVLEPAIAAFGGGSIAVKTVMFVGMLASAVSGYCLIRRVLLMRWGSALRLAGMNTLIVPLTMMLMLCVA</sequence>
<comment type="caution">
    <text evidence="10">The sequence shown here is derived from an EMBL/GenBank/DDBJ whole genome shotgun (WGS) entry which is preliminary data.</text>
</comment>
<evidence type="ECO:0000256" key="5">
    <source>
        <dbReference type="ARBA" id="ARBA00022692"/>
    </source>
</evidence>
<keyword evidence="6 8" id="KW-1133">Transmembrane helix</keyword>
<dbReference type="PANTHER" id="PTHR13929:SF0">
    <property type="entry name" value="UBIA PRENYLTRANSFERASE DOMAIN-CONTAINING PROTEIN 1"/>
    <property type="match status" value="1"/>
</dbReference>
<gene>
    <name evidence="8" type="primary">menA</name>
    <name evidence="10" type="ORF">G1C95_1365</name>
</gene>
<dbReference type="PANTHER" id="PTHR13929">
    <property type="entry name" value="1,4-DIHYDROXY-2-NAPHTHOATE OCTAPRENYLTRANSFERASE"/>
    <property type="match status" value="1"/>
</dbReference>
<comment type="similarity">
    <text evidence="8">Belongs to the MenA family. Type 1 subfamily.</text>
</comment>
<protein>
    <recommendedName>
        <fullName evidence="8 9">1,4-dihydroxy-2-naphthoate octaprenyltransferase</fullName>
        <shortName evidence="8">DHNA-octaprenyltransferase</shortName>
        <ecNumber evidence="8 9">2.5.1.74</ecNumber>
    </recommendedName>
</protein>
<comment type="catalytic activity">
    <reaction evidence="8">
        <text>an all-trans-polyprenyl diphosphate + 1,4-dihydroxy-2-naphthoate + H(+) = a 2-demethylmenaquinol + CO2 + diphosphate</text>
        <dbReference type="Rhea" id="RHEA:26478"/>
        <dbReference type="Rhea" id="RHEA-COMP:9563"/>
        <dbReference type="Rhea" id="RHEA-COMP:9564"/>
        <dbReference type="ChEBI" id="CHEBI:11173"/>
        <dbReference type="ChEBI" id="CHEBI:15378"/>
        <dbReference type="ChEBI" id="CHEBI:16526"/>
        <dbReference type="ChEBI" id="CHEBI:33019"/>
        <dbReference type="ChEBI" id="CHEBI:55437"/>
        <dbReference type="ChEBI" id="CHEBI:58914"/>
        <dbReference type="EC" id="2.5.1.74"/>
    </reaction>
</comment>
<dbReference type="GO" id="GO:0009234">
    <property type="term" value="P:menaquinone biosynthetic process"/>
    <property type="evidence" value="ECO:0007669"/>
    <property type="project" value="UniProtKB-UniRule"/>
</dbReference>
<keyword evidence="5 8" id="KW-0812">Transmembrane</keyword>
<dbReference type="GO" id="GO:0046428">
    <property type="term" value="F:1,4-dihydroxy-2-naphthoate polyprenyltransferase activity"/>
    <property type="evidence" value="ECO:0007669"/>
    <property type="project" value="UniProtKB-UniRule"/>
</dbReference>
<dbReference type="GO" id="GO:0042371">
    <property type="term" value="P:vitamin K biosynthetic process"/>
    <property type="evidence" value="ECO:0007669"/>
    <property type="project" value="TreeGrafter"/>
</dbReference>
<evidence type="ECO:0000256" key="4">
    <source>
        <dbReference type="ARBA" id="ARBA00022679"/>
    </source>
</evidence>
<comment type="pathway">
    <text evidence="8">Quinol/quinone metabolism; menaquinone biosynthesis; menaquinol from 1,4-dihydroxy-2-naphthoate: step 1/2.</text>
</comment>
<dbReference type="Gene3D" id="1.10.357.140">
    <property type="entry name" value="UbiA prenyltransferase"/>
    <property type="match status" value="1"/>
</dbReference>
<reference evidence="10 11" key="1">
    <citation type="submission" date="2020-02" db="EMBL/GenBank/DDBJ databases">
        <title>Characterization of phylogenetic diversity of novel bifidobacterial species isolated in Czech ZOOs.</title>
        <authorList>
            <person name="Lugli G.A."/>
            <person name="Vera N.B."/>
            <person name="Ventura M."/>
        </authorList>
    </citation>
    <scope>NUCLEOTIDE SEQUENCE [LARGE SCALE GENOMIC DNA]</scope>
    <source>
        <strain evidence="10 11">DSM 109957</strain>
    </source>
</reference>
<comment type="function">
    <text evidence="8">Conversion of 1,4-dihydroxy-2-naphthoate (DHNA) to demethylmenaquinone (DMK).</text>
</comment>
<dbReference type="CDD" id="cd13962">
    <property type="entry name" value="PT_UbiA_UBIAD1"/>
    <property type="match status" value="1"/>
</dbReference>
<keyword evidence="3 8" id="KW-1003">Cell membrane</keyword>
<dbReference type="EC" id="2.5.1.74" evidence="8 9"/>
<evidence type="ECO:0000256" key="8">
    <source>
        <dbReference type="HAMAP-Rule" id="MF_01937"/>
    </source>
</evidence>
<comment type="subcellular location">
    <subcellularLocation>
        <location evidence="8">Cell membrane</location>
        <topology evidence="8">Multi-pass membrane protein</topology>
    </subcellularLocation>
    <subcellularLocation>
        <location evidence="1">Membrane</location>
        <topology evidence="1">Multi-pass membrane protein</topology>
    </subcellularLocation>
</comment>
<feature type="transmembrane region" description="Helical" evidence="8">
    <location>
        <begin position="54"/>
        <end position="75"/>
    </location>
</feature>
<dbReference type="Proteomes" id="UP000532194">
    <property type="component" value="Unassembled WGS sequence"/>
</dbReference>
<feature type="transmembrane region" description="Helical" evidence="8">
    <location>
        <begin position="195"/>
        <end position="214"/>
    </location>
</feature>
<feature type="transmembrane region" description="Helical" evidence="8">
    <location>
        <begin position="168"/>
        <end position="189"/>
    </location>
</feature>
<dbReference type="AlphaFoldDB" id="A0A7Y0EPQ0"/>
<evidence type="ECO:0000256" key="3">
    <source>
        <dbReference type="ARBA" id="ARBA00022475"/>
    </source>
</evidence>
<feature type="transmembrane region" description="Helical" evidence="8">
    <location>
        <begin position="115"/>
        <end position="133"/>
    </location>
</feature>
<evidence type="ECO:0000256" key="9">
    <source>
        <dbReference type="NCBIfam" id="TIGR00751"/>
    </source>
</evidence>
<evidence type="ECO:0000313" key="11">
    <source>
        <dbReference type="Proteomes" id="UP000532194"/>
    </source>
</evidence>
<keyword evidence="4 8" id="KW-0808">Transferase</keyword>
<dbReference type="UniPathway" id="UPA00079">
    <property type="reaction ID" value="UER00168"/>
</dbReference>
<dbReference type="GO" id="GO:0005886">
    <property type="term" value="C:plasma membrane"/>
    <property type="evidence" value="ECO:0007669"/>
    <property type="project" value="UniProtKB-SubCell"/>
</dbReference>
<feature type="transmembrane region" description="Helical" evidence="8">
    <location>
        <begin position="318"/>
        <end position="337"/>
    </location>
</feature>